<dbReference type="EC" id="2.5.1.41" evidence="9"/>
<dbReference type="InterPro" id="IPR039074">
    <property type="entry name" value="GGGP/HepGP_synthase_I"/>
</dbReference>
<evidence type="ECO:0000256" key="3">
    <source>
        <dbReference type="ARBA" id="ARBA00022723"/>
    </source>
</evidence>
<evidence type="ECO:0000313" key="11">
    <source>
        <dbReference type="Proteomes" id="UP000002573"/>
    </source>
</evidence>
<dbReference type="InterPro" id="IPR038597">
    <property type="entry name" value="GGGP/HepGP_synthase_sf"/>
</dbReference>
<dbReference type="GeneID" id="9234759"/>
<dbReference type="RefSeq" id="WP_013143754.1">
    <property type="nucleotide sequence ID" value="NC_014205.1"/>
</dbReference>
<dbReference type="STRING" id="591019.Shell_1468"/>
<evidence type="ECO:0000256" key="8">
    <source>
        <dbReference type="ARBA" id="ARBA00047288"/>
    </source>
</evidence>
<dbReference type="EMBL" id="CP002051">
    <property type="protein sequence ID" value="ADI32556.1"/>
    <property type="molecule type" value="Genomic_DNA"/>
</dbReference>
<dbReference type="PANTHER" id="PTHR40029:SF2">
    <property type="entry name" value="HEPTAPRENYLGLYCERYL PHOSPHATE SYNTHASE"/>
    <property type="match status" value="1"/>
</dbReference>
<dbReference type="OrthoDB" id="7409at2157"/>
<keyword evidence="6 9" id="KW-0594">Phospholipid biosynthesis</keyword>
<comment type="cofactor">
    <cofactor evidence="9">
        <name>Mg(2+)</name>
        <dbReference type="ChEBI" id="CHEBI:18420"/>
    </cofactor>
</comment>
<dbReference type="AlphaFoldDB" id="D7D9W0"/>
<dbReference type="HAMAP" id="MF_00112">
    <property type="entry name" value="GGGP_HepGP_synthase"/>
    <property type="match status" value="1"/>
</dbReference>
<dbReference type="UniPathway" id="UPA00940"/>
<gene>
    <name evidence="10" type="ordered locus">Shell_1468</name>
</gene>
<evidence type="ECO:0000256" key="5">
    <source>
        <dbReference type="ARBA" id="ARBA00023098"/>
    </source>
</evidence>
<reference evidence="11" key="1">
    <citation type="submission" date="2010-05" db="EMBL/GenBank/DDBJ databases">
        <title>Complete sequence of Staphylothermus hellenicus DSM 12710.</title>
        <authorList>
            <consortium name="US DOE Joint Genome Institute"/>
            <person name="Lucas S."/>
            <person name="Copeland A."/>
            <person name="Lapidus A."/>
            <person name="Cheng J.-F."/>
            <person name="Bruce D."/>
            <person name="Goodwin L."/>
            <person name="Pitluck S."/>
            <person name="Davenport K."/>
            <person name="Detter J.C."/>
            <person name="Han C."/>
            <person name="Tapia R."/>
            <person name="Larimer F."/>
            <person name="Land M."/>
            <person name="Hauser L."/>
            <person name="Kyrpides N."/>
            <person name="Mikhailova N."/>
            <person name="Anderson I.J."/>
            <person name="Woyke T."/>
        </authorList>
    </citation>
    <scope>NUCLEOTIDE SEQUENCE [LARGE SCALE GENOMIC DNA]</scope>
    <source>
        <strain evidence="11">DSM 12710 / JCM 10830 / BK20S6-10-b1 / P8</strain>
    </source>
</reference>
<evidence type="ECO:0000256" key="4">
    <source>
        <dbReference type="ARBA" id="ARBA00022842"/>
    </source>
</evidence>
<dbReference type="NCBIfam" id="TIGR01769">
    <property type="entry name" value="GGGP"/>
    <property type="match status" value="1"/>
</dbReference>
<feature type="binding site" evidence="9">
    <location>
        <begin position="203"/>
        <end position="204"/>
    </location>
    <ligand>
        <name>sn-glycerol 1-phosphate</name>
        <dbReference type="ChEBI" id="CHEBI:57685"/>
    </ligand>
</feature>
<dbReference type="SUPFAM" id="SSF51395">
    <property type="entry name" value="FMN-linked oxidoreductases"/>
    <property type="match status" value="1"/>
</dbReference>
<dbReference type="GO" id="GO:0047294">
    <property type="term" value="F:phosphoglycerol geranylgeranyltransferase activity"/>
    <property type="evidence" value="ECO:0007669"/>
    <property type="project" value="UniProtKB-UniRule"/>
</dbReference>
<keyword evidence="9" id="KW-0963">Cytoplasm</keyword>
<dbReference type="InterPro" id="IPR008205">
    <property type="entry name" value="GGGP_HepGP_synthase"/>
</dbReference>
<dbReference type="CDD" id="cd02812">
    <property type="entry name" value="PcrB_like"/>
    <property type="match status" value="1"/>
</dbReference>
<dbReference type="KEGG" id="shc:Shell_1468"/>
<evidence type="ECO:0000313" key="10">
    <source>
        <dbReference type="EMBL" id="ADI32556.1"/>
    </source>
</evidence>
<evidence type="ECO:0000256" key="2">
    <source>
        <dbReference type="ARBA" id="ARBA00022679"/>
    </source>
</evidence>
<evidence type="ECO:0000256" key="1">
    <source>
        <dbReference type="ARBA" id="ARBA00022516"/>
    </source>
</evidence>
<feature type="binding site" evidence="9">
    <location>
        <begin position="172"/>
        <end position="178"/>
    </location>
    <ligand>
        <name>sn-glycerol 1-phosphate</name>
        <dbReference type="ChEBI" id="CHEBI:57685"/>
    </ligand>
</feature>
<evidence type="ECO:0000256" key="7">
    <source>
        <dbReference type="ARBA" id="ARBA00023264"/>
    </source>
</evidence>
<keyword evidence="4 9" id="KW-0460">Magnesium</keyword>
<dbReference type="Gene3D" id="3.20.20.390">
    <property type="entry name" value="FMN-linked oxidoreductases"/>
    <property type="match status" value="1"/>
</dbReference>
<keyword evidence="5 9" id="KW-0443">Lipid metabolism</keyword>
<proteinExistence type="inferred from homology"/>
<dbReference type="GO" id="GO:0000287">
    <property type="term" value="F:magnesium ion binding"/>
    <property type="evidence" value="ECO:0007669"/>
    <property type="project" value="UniProtKB-UniRule"/>
</dbReference>
<dbReference type="GO" id="GO:0005737">
    <property type="term" value="C:cytoplasm"/>
    <property type="evidence" value="ECO:0007669"/>
    <property type="project" value="UniProtKB-SubCell"/>
</dbReference>
<comment type="similarity">
    <text evidence="9">Belongs to the GGGP/HepGP synthase family. Group II subfamily.</text>
</comment>
<keyword evidence="3 9" id="KW-0479">Metal-binding</keyword>
<evidence type="ECO:0000256" key="6">
    <source>
        <dbReference type="ARBA" id="ARBA00023209"/>
    </source>
</evidence>
<dbReference type="GO" id="GO:0046474">
    <property type="term" value="P:glycerophospholipid biosynthetic process"/>
    <property type="evidence" value="ECO:0007669"/>
    <property type="project" value="UniProtKB-UniRule"/>
</dbReference>
<comment type="catalytic activity">
    <reaction evidence="8 9">
        <text>sn-glycerol 1-phosphate + (2E,6E,10E)-geranylgeranyl diphosphate = sn-3-O-(geranylgeranyl)glycerol 1-phosphate + diphosphate</text>
        <dbReference type="Rhea" id="RHEA:23404"/>
        <dbReference type="ChEBI" id="CHEBI:33019"/>
        <dbReference type="ChEBI" id="CHEBI:57677"/>
        <dbReference type="ChEBI" id="CHEBI:57685"/>
        <dbReference type="ChEBI" id="CHEBI:58756"/>
        <dbReference type="EC" id="2.5.1.41"/>
    </reaction>
</comment>
<dbReference type="Pfam" id="PF01884">
    <property type="entry name" value="PcrB"/>
    <property type="match status" value="1"/>
</dbReference>
<sequence>MGKVNNYIVENINNGRKLHFTLIDPDRVNDLGKLEETAARMVEFGTDAFLIGGSLGVTPEEAGETAKILKKTGLPVIIFPGNINCLTPYADAVLFMILMNSMEHYYLMHAQIAAAPIIKKYKLETLPTGYIVVYSETAVAHVGRTYPIPVNKPEIILSYAWAAEMIGIKYIYLEAGSGSPKPVPPSFPAIVKKNTNLITMVGGGIRSPFIAKKLVSSGADIIVTGTIVEEDPDKASKIISAIKKN</sequence>
<feature type="binding site" evidence="9">
    <location>
        <position position="54"/>
    </location>
    <ligand>
        <name>Mg(2+)</name>
        <dbReference type="ChEBI" id="CHEBI:18420"/>
    </ligand>
</feature>
<dbReference type="HOGENOM" id="CLU_068610_0_0_2"/>
<dbReference type="PANTHER" id="PTHR40029">
    <property type="match status" value="1"/>
</dbReference>
<dbReference type="Proteomes" id="UP000002573">
    <property type="component" value="Chromosome"/>
</dbReference>
<keyword evidence="11" id="KW-1185">Reference proteome</keyword>
<evidence type="ECO:0000256" key="9">
    <source>
        <dbReference type="HAMAP-Rule" id="MF_00112"/>
    </source>
</evidence>
<comment type="function">
    <text evidence="9">Prenyltransferase that catalyzes the transfer of the geranylgeranyl moiety of geranylgeranyl diphosphate (GGPP) to the C3 hydroxyl of sn-glycerol-1-phosphate (G1P). This reaction is the first ether-bond-formation step in the biosynthesis of archaeal membrane lipids.</text>
</comment>
<dbReference type="NCBIfam" id="NF003198">
    <property type="entry name" value="PRK04169.1-2"/>
    <property type="match status" value="1"/>
</dbReference>
<dbReference type="GO" id="GO:0120536">
    <property type="term" value="F:heptaprenylglyceryl phosphate synthase activity"/>
    <property type="evidence" value="ECO:0007669"/>
    <property type="project" value="UniProtKB-ARBA"/>
</dbReference>
<name>D7D9W0_STAHD</name>
<comment type="caution">
    <text evidence="9">Lacks conserved residue(s) required for the propagation of feature annotation.</text>
</comment>
<keyword evidence="2 9" id="KW-0808">Transferase</keyword>
<dbReference type="NCBIfam" id="TIGR01768">
    <property type="entry name" value="GGGP-family"/>
    <property type="match status" value="1"/>
</dbReference>
<accession>D7D9W0</accession>
<keyword evidence="1 9" id="KW-0444">Lipid biosynthesis</keyword>
<organism evidence="10 11">
    <name type="scientific">Staphylothermus hellenicus (strain DSM 12710 / JCM 10830 / BK20S6-10-b1 / P8)</name>
    <dbReference type="NCBI Taxonomy" id="591019"/>
    <lineage>
        <taxon>Archaea</taxon>
        <taxon>Thermoproteota</taxon>
        <taxon>Thermoprotei</taxon>
        <taxon>Desulfurococcales</taxon>
        <taxon>Desulfurococcaceae</taxon>
        <taxon>Staphylothermus</taxon>
    </lineage>
</organism>
<protein>
    <recommendedName>
        <fullName evidence="9">Geranylgeranylglyceryl phosphate synthase</fullName>
        <shortName evidence="9">GGGP synthase</shortName>
        <shortName evidence="9">GGGPS</shortName>
        <ecNumber evidence="9">2.5.1.41</ecNumber>
    </recommendedName>
    <alternativeName>
        <fullName evidence="9">(S)-3-O-geranylgeranylglyceryl phosphate synthase</fullName>
    </alternativeName>
    <alternativeName>
        <fullName evidence="9">Phosphoglycerol geranylgeranyltransferase</fullName>
    </alternativeName>
</protein>
<dbReference type="InterPro" id="IPR010946">
    <property type="entry name" value="GGGP_synth"/>
</dbReference>
<feature type="binding site" evidence="9">
    <location>
        <position position="24"/>
    </location>
    <ligand>
        <name>Mg(2+)</name>
        <dbReference type="ChEBI" id="CHEBI:18420"/>
    </ligand>
</feature>
<keyword evidence="7 9" id="KW-1208">Phospholipid metabolism</keyword>
<comment type="pathway">
    <text evidence="9">Membrane lipid metabolism; glycerophospholipid metabolism.</text>
</comment>
<dbReference type="eggNOG" id="arCOG01085">
    <property type="taxonomic scope" value="Archaea"/>
</dbReference>
<comment type="subcellular location">
    <subcellularLocation>
        <location evidence="9">Cytoplasm</location>
    </subcellularLocation>
</comment>
<reference evidence="10 11" key="2">
    <citation type="journal article" date="2011" name="Stand. Genomic Sci.">
        <title>Complete genome sequence of Staphylothermus hellenicus P8.</title>
        <authorList>
            <person name="Anderson I."/>
            <person name="Wirth R."/>
            <person name="Lucas S."/>
            <person name="Copeland A."/>
            <person name="Lapidus A."/>
            <person name="Cheng J.F."/>
            <person name="Goodwin L."/>
            <person name="Pitluck S."/>
            <person name="Davenport K."/>
            <person name="Detter J.C."/>
            <person name="Han C."/>
            <person name="Tapia R."/>
            <person name="Land M."/>
            <person name="Hauser L."/>
            <person name="Pati A."/>
            <person name="Mikhailova N."/>
            <person name="Woyke T."/>
            <person name="Klenk H.P."/>
            <person name="Kyrpides N."/>
            <person name="Ivanova N."/>
        </authorList>
    </citation>
    <scope>NUCLEOTIDE SEQUENCE [LARGE SCALE GENOMIC DNA]</scope>
    <source>
        <strain evidence="11">DSM 12710 / JCM 10830 / BK20S6-10-b1 / P8</strain>
    </source>
</reference>
<feature type="binding site" evidence="9">
    <location>
        <begin position="225"/>
        <end position="226"/>
    </location>
    <ligand>
        <name>sn-glycerol 1-phosphate</name>
        <dbReference type="ChEBI" id="CHEBI:57685"/>
    </ligand>
</feature>